<feature type="compositionally biased region" description="Acidic residues" evidence="2">
    <location>
        <begin position="470"/>
        <end position="481"/>
    </location>
</feature>
<dbReference type="Gene3D" id="1.10.472.80">
    <property type="entry name" value="Ypt/Rab-GAP domain of gyp1p, domain 3"/>
    <property type="match status" value="1"/>
</dbReference>
<comment type="caution">
    <text evidence="4">The sequence shown here is derived from an EMBL/GenBank/DDBJ whole genome shotgun (WGS) entry which is preliminary data.</text>
</comment>
<dbReference type="PANTHER" id="PTHR20913">
    <property type="entry name" value="TBC1 DOMAIN FAMILY MEMBER 20/GTPASE"/>
    <property type="match status" value="1"/>
</dbReference>
<dbReference type="GO" id="GO:0005096">
    <property type="term" value="F:GTPase activator activity"/>
    <property type="evidence" value="ECO:0007669"/>
    <property type="project" value="UniProtKB-KW"/>
</dbReference>
<dbReference type="InParanoid" id="A0A401H371"/>
<dbReference type="Pfam" id="PF00566">
    <property type="entry name" value="RabGAP-TBC"/>
    <property type="match status" value="1"/>
</dbReference>
<dbReference type="OrthoDB" id="206700at2759"/>
<evidence type="ECO:0000256" key="2">
    <source>
        <dbReference type="SAM" id="MobiDB-lite"/>
    </source>
</evidence>
<dbReference type="PANTHER" id="PTHR20913:SF7">
    <property type="entry name" value="RE60063P"/>
    <property type="match status" value="1"/>
</dbReference>
<dbReference type="EMBL" id="BFAD01000014">
    <property type="protein sequence ID" value="GBE88877.1"/>
    <property type="molecule type" value="Genomic_DNA"/>
</dbReference>
<protein>
    <recommendedName>
        <fullName evidence="3">Rab-GAP TBC domain-containing protein</fullName>
    </recommendedName>
</protein>
<evidence type="ECO:0000313" key="5">
    <source>
        <dbReference type="Proteomes" id="UP000287166"/>
    </source>
</evidence>
<feature type="region of interest" description="Disordered" evidence="2">
    <location>
        <begin position="469"/>
        <end position="499"/>
    </location>
</feature>
<sequence length="571" mass="63885">MEDIDRDQNASSEILEPVEWDSLRKLSLEPGGFRDKRTQLWPKLLYVTHVEEAPDPPESLDGSTLIDAASDNYTDLESTTESVHRDERQIGLDTERSFVLYPVDSTEDREHRQVELHELIVSVFRKRQRLNYFQGYHDVISVLFLTLPKELQAPCAEKLSLLRLRDSMGVSLEPVVGLLRILKRILHCGDPSFAALLERNMSLPYFALSHILTLLSHDVPSLPLIQHVFDYLLCRPPIAIVYLVAAVALSRREEVEILEKDGEDGMIHSLLSSLPELYEEDERALPIGEDISKSIVIVQAEESVEDEATARVNPVKVEPLQVEDMAEFPPDPEHARRKSNGSADKISPLAQEPDTLVESMDVDEISPGTPTTAASSTSSPSEKFRTPSPTPSIPIHIPQRPRVSLTSLFLRADELYTHYSPSHPSIALSSIMGPQSVMLTWSENSAELPTDDEAELMVTKPELVVRPYIEPEDEVVSDEEQTEKKDAERRRRRKPHKPRQLERAILERKTVVAGAVLVLGVAVVVYGMQSGQSGGGHHPHHTVSRELRRVSQFVGGVLLGMGERAFGVVLP</sequence>
<dbReference type="PROSITE" id="PS50086">
    <property type="entry name" value="TBC_RABGAP"/>
    <property type="match status" value="1"/>
</dbReference>
<accession>A0A401H371</accession>
<feature type="domain" description="Rab-GAP TBC" evidence="3">
    <location>
        <begin position="31"/>
        <end position="236"/>
    </location>
</feature>
<proteinExistence type="predicted"/>
<dbReference type="SUPFAM" id="SSF47923">
    <property type="entry name" value="Ypt/Rab-GAP domain of gyp1p"/>
    <property type="match status" value="2"/>
</dbReference>
<dbReference type="RefSeq" id="XP_027619790.1">
    <property type="nucleotide sequence ID" value="XM_027763989.1"/>
</dbReference>
<dbReference type="Proteomes" id="UP000287166">
    <property type="component" value="Unassembled WGS sequence"/>
</dbReference>
<dbReference type="GO" id="GO:0005789">
    <property type="term" value="C:endoplasmic reticulum membrane"/>
    <property type="evidence" value="ECO:0007669"/>
    <property type="project" value="TreeGrafter"/>
</dbReference>
<feature type="compositionally biased region" description="Low complexity" evidence="2">
    <location>
        <begin position="366"/>
        <end position="381"/>
    </location>
</feature>
<evidence type="ECO:0000313" key="4">
    <source>
        <dbReference type="EMBL" id="GBE88877.1"/>
    </source>
</evidence>
<dbReference type="GO" id="GO:0006888">
    <property type="term" value="P:endoplasmic reticulum to Golgi vesicle-mediated transport"/>
    <property type="evidence" value="ECO:0007669"/>
    <property type="project" value="TreeGrafter"/>
</dbReference>
<evidence type="ECO:0000259" key="3">
    <source>
        <dbReference type="PROSITE" id="PS50086"/>
    </source>
</evidence>
<gene>
    <name evidence="4" type="ORF">SCP_1402850</name>
</gene>
<dbReference type="Gene3D" id="1.10.8.1310">
    <property type="match status" value="1"/>
</dbReference>
<feature type="region of interest" description="Disordered" evidence="2">
    <location>
        <begin position="321"/>
        <end position="350"/>
    </location>
</feature>
<dbReference type="GeneID" id="38785794"/>
<dbReference type="SMART" id="SM00164">
    <property type="entry name" value="TBC"/>
    <property type="match status" value="1"/>
</dbReference>
<keyword evidence="5" id="KW-1185">Reference proteome</keyword>
<reference evidence="4 5" key="1">
    <citation type="journal article" date="2018" name="Sci. Rep.">
        <title>Genome sequence of the cauliflower mushroom Sparassis crispa (Hanabiratake) and its association with beneficial usage.</title>
        <authorList>
            <person name="Kiyama R."/>
            <person name="Furutani Y."/>
            <person name="Kawaguchi K."/>
            <person name="Nakanishi T."/>
        </authorList>
    </citation>
    <scope>NUCLEOTIDE SEQUENCE [LARGE SCALE GENOMIC DNA]</scope>
</reference>
<keyword evidence="1" id="KW-0343">GTPase activation</keyword>
<evidence type="ECO:0000256" key="1">
    <source>
        <dbReference type="ARBA" id="ARBA00022468"/>
    </source>
</evidence>
<dbReference type="InterPro" id="IPR045913">
    <property type="entry name" value="TBC20/Gyp8-like"/>
</dbReference>
<dbReference type="InterPro" id="IPR000195">
    <property type="entry name" value="Rab-GAP-TBC_dom"/>
</dbReference>
<feature type="region of interest" description="Disordered" evidence="2">
    <location>
        <begin position="362"/>
        <end position="397"/>
    </location>
</feature>
<organism evidence="4 5">
    <name type="scientific">Sparassis crispa</name>
    <dbReference type="NCBI Taxonomy" id="139825"/>
    <lineage>
        <taxon>Eukaryota</taxon>
        <taxon>Fungi</taxon>
        <taxon>Dikarya</taxon>
        <taxon>Basidiomycota</taxon>
        <taxon>Agaricomycotina</taxon>
        <taxon>Agaricomycetes</taxon>
        <taxon>Polyporales</taxon>
        <taxon>Sparassidaceae</taxon>
        <taxon>Sparassis</taxon>
    </lineage>
</organism>
<dbReference type="STRING" id="139825.A0A401H371"/>
<dbReference type="InterPro" id="IPR035969">
    <property type="entry name" value="Rab-GAP_TBC_sf"/>
</dbReference>
<dbReference type="AlphaFoldDB" id="A0A401H371"/>
<name>A0A401H371_9APHY</name>